<accession>H8XS71</accession>
<feature type="transmembrane region" description="Helical" evidence="1">
    <location>
        <begin position="210"/>
        <end position="228"/>
    </location>
</feature>
<evidence type="ECO:0000313" key="2">
    <source>
        <dbReference type="EMBL" id="CCG54655.1"/>
    </source>
</evidence>
<evidence type="ECO:0000256" key="1">
    <source>
        <dbReference type="SAM" id="Phobius"/>
    </source>
</evidence>
<feature type="transmembrane region" description="Helical" evidence="1">
    <location>
        <begin position="127"/>
        <end position="155"/>
    </location>
</feature>
<feature type="transmembrane region" description="Helical" evidence="1">
    <location>
        <begin position="74"/>
        <end position="90"/>
    </location>
</feature>
<dbReference type="AlphaFoldDB" id="H8XS71"/>
<keyword evidence="1" id="KW-1133">Transmembrane helix</keyword>
<dbReference type="PATRIC" id="fig|1094466.5.peg.2705"/>
<organism evidence="2 3">
    <name type="scientific">Flavobacterium indicum (strain DSM 17447 / CIP 109464 / GPTSA100-9)</name>
    <dbReference type="NCBI Taxonomy" id="1094466"/>
    <lineage>
        <taxon>Bacteria</taxon>
        <taxon>Pseudomonadati</taxon>
        <taxon>Bacteroidota</taxon>
        <taxon>Flavobacteriia</taxon>
        <taxon>Flavobacteriales</taxon>
        <taxon>Flavobacteriaceae</taxon>
        <taxon>Flavobacterium</taxon>
    </lineage>
</organism>
<feature type="transmembrane region" description="Helical" evidence="1">
    <location>
        <begin position="12"/>
        <end position="30"/>
    </location>
</feature>
<dbReference type="EMBL" id="HE774682">
    <property type="protein sequence ID" value="CCG54655.1"/>
    <property type="molecule type" value="Genomic_DNA"/>
</dbReference>
<keyword evidence="1" id="KW-0812">Transmembrane</keyword>
<dbReference type="KEGG" id="fin:KQS_13790"/>
<protein>
    <submittedName>
        <fullName evidence="2">Uncharacterized protein</fullName>
    </submittedName>
</protein>
<dbReference type="HOGENOM" id="CLU_077386_0_0_10"/>
<keyword evidence="1" id="KW-0472">Membrane</keyword>
<dbReference type="Proteomes" id="UP000007599">
    <property type="component" value="Chromosome I"/>
</dbReference>
<sequence>MLASLFSKTRPFNYVLTGFFVVISFFIYQFTRDKDFFETQTLLKESAIFVLIIASFILVNFISLRNALTKNDNYAILLFLIFVLMFPSILDNWQIVLSNFFLLLALRRLISLRTLNSPKEKIFDASFWIFLSALFHFWSIAYIILVFISIIFHSGKDYKNWLIPFISLFCVWILHIFFSLFFFGKYELNFQEMIQVSFDFTSHKTTFENMALASYVSISVLFFASQIFDYQNKPLNMQSSYKQVYFSFLLAIGIYALSMDKTNDMLIYSFAPLAILGANMFEKLDNNNFKETSLYILFAVGITLFVLQL</sequence>
<reference evidence="3" key="2">
    <citation type="submission" date="2012-03" db="EMBL/GenBank/DDBJ databases">
        <title>Complete genome sequence of Flavobacterium indicum GPTSA100-9T, isolated from warm spring water.</title>
        <authorList>
            <person name="Barbier P."/>
            <person name="Houel A."/>
            <person name="Loux V."/>
            <person name="Poulain J."/>
            <person name="Bernardet J.-F."/>
            <person name="Touchon M."/>
            <person name="Duchaud E."/>
        </authorList>
    </citation>
    <scope>NUCLEOTIDE SEQUENCE [LARGE SCALE GENOMIC DNA]</scope>
    <source>
        <strain evidence="3">DSM 17447 / CIP 109464 / GPTSA100-9</strain>
    </source>
</reference>
<dbReference type="OrthoDB" id="1439867at2"/>
<feature type="transmembrane region" description="Helical" evidence="1">
    <location>
        <begin position="42"/>
        <end position="62"/>
    </location>
</feature>
<feature type="transmembrane region" description="Helical" evidence="1">
    <location>
        <begin position="265"/>
        <end position="281"/>
    </location>
</feature>
<proteinExistence type="predicted"/>
<keyword evidence="3" id="KW-1185">Reference proteome</keyword>
<feature type="transmembrane region" description="Helical" evidence="1">
    <location>
        <begin position="240"/>
        <end position="258"/>
    </location>
</feature>
<feature type="transmembrane region" description="Helical" evidence="1">
    <location>
        <begin position="161"/>
        <end position="183"/>
    </location>
</feature>
<reference evidence="2 3" key="1">
    <citation type="journal article" date="2012" name="J. Bacteriol.">
        <title>Complete Genome Sequence of Flavobacterium indicum GPSTA100-9T, Isolated from Warm Spring Water.</title>
        <authorList>
            <person name="Barbier P."/>
            <person name="Houel A."/>
            <person name="Loux V."/>
            <person name="Poulain J."/>
            <person name="Bernardet J.F."/>
            <person name="Touchon M."/>
            <person name="Duchaud E."/>
        </authorList>
    </citation>
    <scope>NUCLEOTIDE SEQUENCE [LARGE SCALE GENOMIC DNA]</scope>
    <source>
        <strain evidence="3">DSM 17447 / CIP 109464 / GPTSA100-9</strain>
    </source>
</reference>
<dbReference type="STRING" id="1094466.KQS_13790"/>
<dbReference type="RefSeq" id="WP_014389772.1">
    <property type="nucleotide sequence ID" value="NC_017025.1"/>
</dbReference>
<evidence type="ECO:0000313" key="3">
    <source>
        <dbReference type="Proteomes" id="UP000007599"/>
    </source>
</evidence>
<gene>
    <name evidence="2" type="ordered locus">KQS_13790</name>
</gene>
<name>H8XS71_FLAIG</name>
<dbReference type="eggNOG" id="ENOG502Z97G">
    <property type="taxonomic scope" value="Bacteria"/>
</dbReference>
<feature type="transmembrane region" description="Helical" evidence="1">
    <location>
        <begin position="293"/>
        <end position="308"/>
    </location>
</feature>